<sequence>MAAAAAAAEFGAAVGCSREERDTGRQVPLADRERAGGGAEELAECRRRPNGPKEPPSRARESGPEEREDRATTSPTELNANAGFVFDAQK</sequence>
<evidence type="ECO:0000313" key="2">
    <source>
        <dbReference type="EMBL" id="EEC12199.1"/>
    </source>
</evidence>
<organism>
    <name type="scientific">Ixodes scapularis</name>
    <name type="common">Black-legged tick</name>
    <name type="synonym">Deer tick</name>
    <dbReference type="NCBI Taxonomy" id="6945"/>
    <lineage>
        <taxon>Eukaryota</taxon>
        <taxon>Metazoa</taxon>
        <taxon>Ecdysozoa</taxon>
        <taxon>Arthropoda</taxon>
        <taxon>Chelicerata</taxon>
        <taxon>Arachnida</taxon>
        <taxon>Acari</taxon>
        <taxon>Parasitiformes</taxon>
        <taxon>Ixodida</taxon>
        <taxon>Ixodoidea</taxon>
        <taxon>Ixodidae</taxon>
        <taxon>Ixodinae</taxon>
        <taxon>Ixodes</taxon>
    </lineage>
</organism>
<dbReference type="PaxDb" id="6945-B7Q027"/>
<gene>
    <name evidence="2" type="ORF">IscW_ISCW008517</name>
</gene>
<feature type="compositionally biased region" description="Basic and acidic residues" evidence="1">
    <location>
        <begin position="55"/>
        <end position="71"/>
    </location>
</feature>
<accession>B7Q027</accession>
<protein>
    <submittedName>
        <fullName evidence="2 3">Uncharacterized protein</fullName>
    </submittedName>
</protein>
<dbReference type="AlphaFoldDB" id="B7Q027"/>
<reference evidence="2 4" key="1">
    <citation type="submission" date="2008-03" db="EMBL/GenBank/DDBJ databases">
        <title>Annotation of Ixodes scapularis.</title>
        <authorList>
            <consortium name="Ixodes scapularis Genome Project Consortium"/>
            <person name="Caler E."/>
            <person name="Hannick L.I."/>
            <person name="Bidwell S."/>
            <person name="Joardar V."/>
            <person name="Thiagarajan M."/>
            <person name="Amedeo P."/>
            <person name="Galinsky K.J."/>
            <person name="Schobel S."/>
            <person name="Inman J."/>
            <person name="Hostetler J."/>
            <person name="Miller J."/>
            <person name="Hammond M."/>
            <person name="Megy K."/>
            <person name="Lawson D."/>
            <person name="Kodira C."/>
            <person name="Sutton G."/>
            <person name="Meyer J."/>
            <person name="Hill C.A."/>
            <person name="Birren B."/>
            <person name="Nene V."/>
            <person name="Collins F."/>
            <person name="Alarcon-Chaidez F."/>
            <person name="Wikel S."/>
            <person name="Strausberg R."/>
        </authorList>
    </citation>
    <scope>NUCLEOTIDE SEQUENCE [LARGE SCALE GENOMIC DNA]</scope>
    <source>
        <strain evidence="4">Wikel</strain>
        <strain evidence="2">Wikel colony</strain>
    </source>
</reference>
<dbReference type="VEuPathDB" id="VectorBase:ISCW008517"/>
<proteinExistence type="predicted"/>
<dbReference type="EnsemblMetazoa" id="ISCW008517-RA">
    <property type="protein sequence ID" value="ISCW008517-PA"/>
    <property type="gene ID" value="ISCW008517"/>
</dbReference>
<dbReference type="Proteomes" id="UP000001555">
    <property type="component" value="Unassembled WGS sequence"/>
</dbReference>
<feature type="compositionally biased region" description="Basic and acidic residues" evidence="1">
    <location>
        <begin position="17"/>
        <end position="35"/>
    </location>
</feature>
<dbReference type="InParanoid" id="B7Q027"/>
<evidence type="ECO:0000256" key="1">
    <source>
        <dbReference type="SAM" id="MobiDB-lite"/>
    </source>
</evidence>
<keyword evidence="4" id="KW-1185">Reference proteome</keyword>
<feature type="compositionally biased region" description="Low complexity" evidence="1">
    <location>
        <begin position="1"/>
        <end position="13"/>
    </location>
</feature>
<dbReference type="HOGENOM" id="CLU_2443286_0_0_1"/>
<dbReference type="EMBL" id="DS829516">
    <property type="protein sequence ID" value="EEC12199.1"/>
    <property type="molecule type" value="Genomic_DNA"/>
</dbReference>
<dbReference type="VEuPathDB" id="VectorBase:ISCI008517"/>
<evidence type="ECO:0000313" key="4">
    <source>
        <dbReference type="Proteomes" id="UP000001555"/>
    </source>
</evidence>
<evidence type="ECO:0000313" key="3">
    <source>
        <dbReference type="EnsemblMetazoa" id="ISCW008517-PA"/>
    </source>
</evidence>
<name>B7Q027_IXOSC</name>
<feature type="region of interest" description="Disordered" evidence="1">
    <location>
        <begin position="1"/>
        <end position="90"/>
    </location>
</feature>
<reference evidence="3" key="2">
    <citation type="submission" date="2020-05" db="UniProtKB">
        <authorList>
            <consortium name="EnsemblMetazoa"/>
        </authorList>
    </citation>
    <scope>IDENTIFICATION</scope>
    <source>
        <strain evidence="3">wikel</strain>
    </source>
</reference>
<dbReference type="EMBL" id="ABJB010719874">
    <property type="status" value="NOT_ANNOTATED_CDS"/>
    <property type="molecule type" value="Genomic_DNA"/>
</dbReference>